<dbReference type="Pfam" id="PF02810">
    <property type="entry name" value="SEC-C"/>
    <property type="match status" value="1"/>
</dbReference>
<dbReference type="EMBL" id="QUBQ01000003">
    <property type="protein sequence ID" value="REK74258.1"/>
    <property type="molecule type" value="Genomic_DNA"/>
</dbReference>
<dbReference type="SUPFAM" id="SSF103642">
    <property type="entry name" value="Sec-C motif"/>
    <property type="match status" value="1"/>
</dbReference>
<dbReference type="Proteomes" id="UP000261905">
    <property type="component" value="Unassembled WGS sequence"/>
</dbReference>
<dbReference type="AlphaFoldDB" id="A0A371PFI6"/>
<comment type="caution">
    <text evidence="1">The sequence shown here is derived from an EMBL/GenBank/DDBJ whole genome shotgun (WGS) entry which is preliminary data.</text>
</comment>
<evidence type="ECO:0000313" key="1">
    <source>
        <dbReference type="EMBL" id="REK74258.1"/>
    </source>
</evidence>
<keyword evidence="2" id="KW-1185">Reference proteome</keyword>
<name>A0A371PFI6_9BACL</name>
<reference evidence="1 2" key="1">
    <citation type="submission" date="2018-08" db="EMBL/GenBank/DDBJ databases">
        <title>Paenibacillus sp. M4BSY-1, whole genome shotgun sequence.</title>
        <authorList>
            <person name="Tuo L."/>
        </authorList>
    </citation>
    <scope>NUCLEOTIDE SEQUENCE [LARGE SCALE GENOMIC DNA]</scope>
    <source>
        <strain evidence="1 2">M4BSY-1</strain>
    </source>
</reference>
<evidence type="ECO:0008006" key="3">
    <source>
        <dbReference type="Google" id="ProtNLM"/>
    </source>
</evidence>
<sequence>MERNITIVNKEQNIAMNRDYVLESVSEFGLNHVFMQQKKDSLMQKASANAIVGRSKMNKSDLVSALKEAVVQPEALQEMLLLMHSDEFSFYQELLASEAVTVSEFMPVKFRFLIDKGVLVCVMQEGQYGYFIPLELKEALKKQDWAQVNQTRAYEQLVLDYMSAAVHLYGACKPERVVDIYNSHQADPITLQAMRSISRTHSIRQQPFVWHKKGYLIDTYYEDGKMSELEELLAKLKDKPYYLPNQEEFHAYANPVYYEMTPQLHRLKLFIQKELEQREGIASLMMGNIQLMLSWESGMEEVLNELTDRGIAFQDLNQAKKFVSLVSDAAHHTRVWSNGGYTAAELSEAANPAKTATRQHLNPVKIGRNDACYCGSGKKFKKCCSA</sequence>
<accession>A0A371PFI6</accession>
<dbReference type="InterPro" id="IPR004027">
    <property type="entry name" value="SEC_C_motif"/>
</dbReference>
<protein>
    <recommendedName>
        <fullName evidence="3">Zinc chelation protein SecC</fullName>
    </recommendedName>
</protein>
<organism evidence="1 2">
    <name type="scientific">Paenibacillus paeoniae</name>
    <dbReference type="NCBI Taxonomy" id="2292705"/>
    <lineage>
        <taxon>Bacteria</taxon>
        <taxon>Bacillati</taxon>
        <taxon>Bacillota</taxon>
        <taxon>Bacilli</taxon>
        <taxon>Bacillales</taxon>
        <taxon>Paenibacillaceae</taxon>
        <taxon>Paenibacillus</taxon>
    </lineage>
</organism>
<evidence type="ECO:0000313" key="2">
    <source>
        <dbReference type="Proteomes" id="UP000261905"/>
    </source>
</evidence>
<proteinExistence type="predicted"/>
<gene>
    <name evidence="1" type="ORF">DX130_17095</name>
</gene>
<dbReference type="OrthoDB" id="9814022at2"/>
<dbReference type="Gene3D" id="3.10.450.50">
    <property type="match status" value="1"/>
</dbReference>